<dbReference type="GO" id="GO:0004888">
    <property type="term" value="F:transmembrane signaling receptor activity"/>
    <property type="evidence" value="ECO:0007669"/>
    <property type="project" value="TreeGrafter"/>
</dbReference>
<dbReference type="CDD" id="cd06225">
    <property type="entry name" value="HAMP"/>
    <property type="match status" value="1"/>
</dbReference>
<dbReference type="InterPro" id="IPR003660">
    <property type="entry name" value="HAMP_dom"/>
</dbReference>
<evidence type="ECO:0000259" key="5">
    <source>
        <dbReference type="PROSITE" id="PS50111"/>
    </source>
</evidence>
<dbReference type="KEGG" id="emt:CPZ25_011830"/>
<name>A0A4P9CAZ5_EUBML</name>
<feature type="transmembrane region" description="Helical" evidence="4">
    <location>
        <begin position="14"/>
        <end position="36"/>
    </location>
</feature>
<accession>A0A4P9CAZ5</accession>
<keyword evidence="4" id="KW-0472">Membrane</keyword>
<dbReference type="AlphaFoldDB" id="A0A4P9CAZ5"/>
<dbReference type="GO" id="GO:0005886">
    <property type="term" value="C:plasma membrane"/>
    <property type="evidence" value="ECO:0007669"/>
    <property type="project" value="TreeGrafter"/>
</dbReference>
<dbReference type="GO" id="GO:0006935">
    <property type="term" value="P:chemotaxis"/>
    <property type="evidence" value="ECO:0007669"/>
    <property type="project" value="UniProtKB-KW"/>
</dbReference>
<keyword evidence="1" id="KW-0145">Chemotaxis</keyword>
<dbReference type="Pfam" id="PF00015">
    <property type="entry name" value="MCPsignal"/>
    <property type="match status" value="1"/>
</dbReference>
<evidence type="ECO:0000256" key="2">
    <source>
        <dbReference type="ARBA" id="ARBA00029447"/>
    </source>
</evidence>
<keyword evidence="8" id="KW-1185">Reference proteome</keyword>
<dbReference type="RefSeq" id="WP_074617882.1">
    <property type="nucleotide sequence ID" value="NZ_CP029487.1"/>
</dbReference>
<keyword evidence="4" id="KW-0812">Transmembrane</keyword>
<dbReference type="SMART" id="SM00304">
    <property type="entry name" value="HAMP"/>
    <property type="match status" value="2"/>
</dbReference>
<organism evidence="7 8">
    <name type="scientific">Eubacterium maltosivorans</name>
    <dbReference type="NCBI Taxonomy" id="2041044"/>
    <lineage>
        <taxon>Bacteria</taxon>
        <taxon>Bacillati</taxon>
        <taxon>Bacillota</taxon>
        <taxon>Clostridia</taxon>
        <taxon>Eubacteriales</taxon>
        <taxon>Eubacteriaceae</taxon>
        <taxon>Eubacterium</taxon>
    </lineage>
</organism>
<dbReference type="Proteomes" id="UP000218387">
    <property type="component" value="Chromosome"/>
</dbReference>
<dbReference type="Gene3D" id="1.10.287.950">
    <property type="entry name" value="Methyl-accepting chemotaxis protein"/>
    <property type="match status" value="1"/>
</dbReference>
<feature type="domain" description="HAMP" evidence="6">
    <location>
        <begin position="212"/>
        <end position="264"/>
    </location>
</feature>
<keyword evidence="3" id="KW-0807">Transducer</keyword>
<dbReference type="GO" id="GO:0007165">
    <property type="term" value="P:signal transduction"/>
    <property type="evidence" value="ECO:0007669"/>
    <property type="project" value="UniProtKB-KW"/>
</dbReference>
<evidence type="ECO:0000256" key="3">
    <source>
        <dbReference type="PROSITE-ProRule" id="PRU00284"/>
    </source>
</evidence>
<feature type="domain" description="Methyl-accepting transducer" evidence="5">
    <location>
        <begin position="314"/>
        <end position="543"/>
    </location>
</feature>
<dbReference type="InterPro" id="IPR051310">
    <property type="entry name" value="MCP_chemotaxis"/>
</dbReference>
<evidence type="ECO:0000256" key="4">
    <source>
        <dbReference type="SAM" id="Phobius"/>
    </source>
</evidence>
<dbReference type="Pfam" id="PF00672">
    <property type="entry name" value="HAMP"/>
    <property type="match status" value="1"/>
</dbReference>
<comment type="similarity">
    <text evidence="2">Belongs to the methyl-accepting chemotaxis (MCP) protein family.</text>
</comment>
<dbReference type="Pfam" id="PF12729">
    <property type="entry name" value="4HB_MCP_1"/>
    <property type="match status" value="1"/>
</dbReference>
<dbReference type="InterPro" id="IPR004089">
    <property type="entry name" value="MCPsignal_dom"/>
</dbReference>
<protein>
    <submittedName>
        <fullName evidence="7">Methyl-accepting chemotaxis protein</fullName>
    </submittedName>
</protein>
<keyword evidence="4" id="KW-1133">Transmembrane helix</keyword>
<dbReference type="Gene3D" id="6.10.340.10">
    <property type="match status" value="1"/>
</dbReference>
<dbReference type="PROSITE" id="PS50111">
    <property type="entry name" value="CHEMOTAXIS_TRANSDUC_2"/>
    <property type="match status" value="1"/>
</dbReference>
<gene>
    <name evidence="7" type="ORF">CPZ25_011830</name>
</gene>
<dbReference type="InterPro" id="IPR024478">
    <property type="entry name" value="HlyB_4HB_MCP"/>
</dbReference>
<sequence length="559" mass="60518">MKKKIENLSTATKLLLSFACIIVFYIGTVVAAAFGIKSVGGTLREFYDKPYQVATTTLTMRSAIQGVGRDLLCVASGINEAESQTYLEEAKSYIALIESGMEELDRDYTEEEALFTEVEKQIASLKPARNEMIRLLEQGNKEKALELYRVEYEPQAKITRDALESLGNAAEEDVQKYLGSAQGVENRMLIVLVSMAAVILVITCLMWFYISRSITEPIKKVQEAAKDISEGRLKIDLEYTSKNEFGQLSDSIRETAAALSSYVEEIQKVLTALGEGHLDYKTDMQFKGDFIAVNKAMEKISALLKDSLQQIGSSAEQVAGGAEQVSNGAQLLAQGASEQAGSIEELASSINDISESVQNNADDAVNSSRIADEVGCQILDSNTQMQELIQCITQIKKNSSEITGIVKEIEDIAFQTNILALNASVEAARAGDAGRGFAVVANEVRRLAAKAAEASKMTAELALKNNESVEEGMAVADETGRSLVKVVDGAQEVSGVVDKISEASTRQAEAIAQIRSSIELISEIVQSNSATSEESAAASEELSAQAQLLKNLVEQFEFE</sequence>
<dbReference type="SMART" id="SM00283">
    <property type="entry name" value="MA"/>
    <property type="match status" value="1"/>
</dbReference>
<evidence type="ECO:0000259" key="6">
    <source>
        <dbReference type="PROSITE" id="PS50885"/>
    </source>
</evidence>
<dbReference type="PROSITE" id="PS50885">
    <property type="entry name" value="HAMP"/>
    <property type="match status" value="1"/>
</dbReference>
<dbReference type="SUPFAM" id="SSF58104">
    <property type="entry name" value="Methyl-accepting chemotaxis protein (MCP) signaling domain"/>
    <property type="match status" value="1"/>
</dbReference>
<dbReference type="EMBL" id="CP029487">
    <property type="protein sequence ID" value="QCT71985.1"/>
    <property type="molecule type" value="Genomic_DNA"/>
</dbReference>
<evidence type="ECO:0000256" key="1">
    <source>
        <dbReference type="ARBA" id="ARBA00022500"/>
    </source>
</evidence>
<feature type="transmembrane region" description="Helical" evidence="4">
    <location>
        <begin position="189"/>
        <end position="210"/>
    </location>
</feature>
<evidence type="ECO:0000313" key="8">
    <source>
        <dbReference type="Proteomes" id="UP000218387"/>
    </source>
</evidence>
<reference evidence="7 8" key="1">
    <citation type="submission" date="2018-05" db="EMBL/GenBank/DDBJ databases">
        <title>Genome comparison of Eubacterium sp.</title>
        <authorList>
            <person name="Feng Y."/>
            <person name="Sanchez-Andrea I."/>
            <person name="Stams A.J.M."/>
            <person name="De Vos W.M."/>
        </authorList>
    </citation>
    <scope>NUCLEOTIDE SEQUENCE [LARGE SCALE GENOMIC DNA]</scope>
    <source>
        <strain evidence="7 8">YI</strain>
    </source>
</reference>
<dbReference type="PANTHER" id="PTHR43531">
    <property type="entry name" value="PROTEIN ICFG"/>
    <property type="match status" value="1"/>
</dbReference>
<dbReference type="PANTHER" id="PTHR43531:SF11">
    <property type="entry name" value="METHYL-ACCEPTING CHEMOTAXIS PROTEIN 3"/>
    <property type="match status" value="1"/>
</dbReference>
<evidence type="ECO:0000313" key="7">
    <source>
        <dbReference type="EMBL" id="QCT71985.1"/>
    </source>
</evidence>
<proteinExistence type="inferred from homology"/>